<proteinExistence type="predicted"/>
<dbReference type="AlphaFoldDB" id="A0AAD9PLX9"/>
<dbReference type="GeneID" id="94334524"/>
<dbReference type="EMBL" id="JALLKP010000001">
    <property type="protein sequence ID" value="KAK2197227.1"/>
    <property type="molecule type" value="Genomic_DNA"/>
</dbReference>
<sequence>MHHPSEMLKYSFNGGNVHQLPIHYHLGNNDRLAALDAINQGADPLQEDANGICALQLAYRQLFAVLNKSLCSPIPLGIKKFKDANRVEIPATRNGKPILGLLPFKKKSTAGQADYLLHLPAPESIGWYAKMQRAMEYFIENTSPLEGIHKTLYSRAKSLVQVIKAIAENPKYTQRAKIDLCNCIHLLQEPFLYYVVMDYICKGAHVNCNKIADARRRYNIVMNNAEKSASLLKFITQIALVIDDLFATFHFNIYQITNSRIKSLRPGYDSQLVLDNFGTSLVEIYAHMAFVTQANVMFQVLILQPHFDHLKSRFDWKELLITIFSSTHYKDASQVLLRKCLSDAILTRITNGKYGL</sequence>
<gene>
    <name evidence="1" type="ORF">BdWA1_000226</name>
</gene>
<protein>
    <submittedName>
        <fullName evidence="1">Uncharacterized protein</fullName>
    </submittedName>
</protein>
<dbReference type="KEGG" id="bdw:94334524"/>
<keyword evidence="2" id="KW-1185">Reference proteome</keyword>
<dbReference type="Proteomes" id="UP001214638">
    <property type="component" value="Unassembled WGS sequence"/>
</dbReference>
<accession>A0AAD9PLX9</accession>
<organism evidence="1 2">
    <name type="scientific">Babesia duncani</name>
    <dbReference type="NCBI Taxonomy" id="323732"/>
    <lineage>
        <taxon>Eukaryota</taxon>
        <taxon>Sar</taxon>
        <taxon>Alveolata</taxon>
        <taxon>Apicomplexa</taxon>
        <taxon>Aconoidasida</taxon>
        <taxon>Piroplasmida</taxon>
        <taxon>Babesiidae</taxon>
        <taxon>Babesia</taxon>
    </lineage>
</organism>
<evidence type="ECO:0000313" key="1">
    <source>
        <dbReference type="EMBL" id="KAK2197227.1"/>
    </source>
</evidence>
<comment type="caution">
    <text evidence="1">The sequence shown here is derived from an EMBL/GenBank/DDBJ whole genome shotgun (WGS) entry which is preliminary data.</text>
</comment>
<evidence type="ECO:0000313" key="2">
    <source>
        <dbReference type="Proteomes" id="UP001214638"/>
    </source>
</evidence>
<dbReference type="RefSeq" id="XP_067804069.1">
    <property type="nucleotide sequence ID" value="XM_067945278.1"/>
</dbReference>
<reference evidence="1" key="1">
    <citation type="journal article" date="2023" name="Nat. Microbiol.">
        <title>Babesia duncani multi-omics identifies virulence factors and drug targets.</title>
        <authorList>
            <person name="Singh P."/>
            <person name="Lonardi S."/>
            <person name="Liang Q."/>
            <person name="Vydyam P."/>
            <person name="Khabirova E."/>
            <person name="Fang T."/>
            <person name="Gihaz S."/>
            <person name="Thekkiniath J."/>
            <person name="Munshi M."/>
            <person name="Abel S."/>
            <person name="Ciampossin L."/>
            <person name="Batugedara G."/>
            <person name="Gupta M."/>
            <person name="Lu X.M."/>
            <person name="Lenz T."/>
            <person name="Chakravarty S."/>
            <person name="Cornillot E."/>
            <person name="Hu Y."/>
            <person name="Ma W."/>
            <person name="Gonzalez L.M."/>
            <person name="Sanchez S."/>
            <person name="Estrada K."/>
            <person name="Sanchez-Flores A."/>
            <person name="Montero E."/>
            <person name="Harb O.S."/>
            <person name="Le Roch K.G."/>
            <person name="Mamoun C.B."/>
        </authorList>
    </citation>
    <scope>NUCLEOTIDE SEQUENCE</scope>
    <source>
        <strain evidence="1">WA1</strain>
    </source>
</reference>
<name>A0AAD9PLX9_9APIC</name>